<sequence length="112" mass="12799">MSLPQEIITIIKGNVNNSEEAMKVKVFEDCIVPFIFKLRLKSGGTWIYDPPTNRYGEKMVLGRDNFDEKWESSFMLTAIKRVCKSMMNAVSPGVHMDSYRALAYLENKAVKS</sequence>
<dbReference type="EMBL" id="MZ420154">
    <property type="protein sequence ID" value="QYA18348.1"/>
    <property type="molecule type" value="Genomic_DNA"/>
</dbReference>
<evidence type="ECO:0000313" key="1">
    <source>
        <dbReference type="EMBL" id="QYA18348.1"/>
    </source>
</evidence>
<name>A0A8F8KTE9_9VIRU</name>
<gene>
    <name evidence="1" type="ORF">KOM_12_78</name>
</gene>
<organism evidence="1">
    <name type="scientific">Clandestinovirus</name>
    <dbReference type="NCBI Taxonomy" id="2831644"/>
    <lineage>
        <taxon>Viruses</taxon>
    </lineage>
</organism>
<reference evidence="1" key="1">
    <citation type="submission" date="2021-06" db="EMBL/GenBank/DDBJ databases">
        <authorList>
            <person name="Rolland C."/>
        </authorList>
    </citation>
    <scope>NUCLEOTIDE SEQUENCE</scope>
    <source>
        <strain evidence="1">347.936635</strain>
    </source>
</reference>
<accession>A0A8F8KTE9</accession>
<proteinExistence type="predicted"/>
<protein>
    <submittedName>
        <fullName evidence="1">Uncharacterized protein</fullName>
    </submittedName>
</protein>